<dbReference type="Gene3D" id="3.40.190.10">
    <property type="entry name" value="Periplasmic binding protein-like II"/>
    <property type="match status" value="1"/>
</dbReference>
<accession>A0A850DW00</accession>
<feature type="chain" id="PRO_5039225403" evidence="1">
    <location>
        <begin position="34"/>
        <end position="421"/>
    </location>
</feature>
<reference evidence="2 3" key="1">
    <citation type="submission" date="2020-05" db="EMBL/GenBank/DDBJ databases">
        <title>Genome Sequencing of Type Strains.</title>
        <authorList>
            <person name="Lemaire J.F."/>
            <person name="Inderbitzin P."/>
            <person name="Gregorio O.A."/>
            <person name="Collins S.B."/>
            <person name="Wespe N."/>
            <person name="Knight-Connoni V."/>
        </authorList>
    </citation>
    <scope>NUCLEOTIDE SEQUENCE [LARGE SCALE GENOMIC DNA]</scope>
    <source>
        <strain evidence="2 3">DSM 20512</strain>
    </source>
</reference>
<dbReference type="PANTHER" id="PTHR43649:SF32">
    <property type="entry name" value="SUGAR BINDING SECRETED PROTEIN"/>
    <property type="match status" value="1"/>
</dbReference>
<dbReference type="PROSITE" id="PS51257">
    <property type="entry name" value="PROKAR_LIPOPROTEIN"/>
    <property type="match status" value="1"/>
</dbReference>
<dbReference type="SUPFAM" id="SSF53850">
    <property type="entry name" value="Periplasmic binding protein-like II"/>
    <property type="match status" value="1"/>
</dbReference>
<comment type="caution">
    <text evidence="2">The sequence shown here is derived from an EMBL/GenBank/DDBJ whole genome shotgun (WGS) entry which is preliminary data.</text>
</comment>
<evidence type="ECO:0000256" key="1">
    <source>
        <dbReference type="SAM" id="SignalP"/>
    </source>
</evidence>
<feature type="signal peptide" evidence="1">
    <location>
        <begin position="1"/>
        <end position="33"/>
    </location>
</feature>
<dbReference type="AlphaFoldDB" id="A0A850DW00"/>
<sequence>MRTTTKRRRTAAVLATAVAAALVLTGCSAGSSASTGKLTAWLWPGAVGDSVVSSAKKEFASDKLQVNVIGGDFKQKLVTTFTGKTNIPSVTGVKGEDMPYFLQQSSLFTDLKDLVPASYLAQFPKWKLAEATTADGKLIGIPTDIGPSALFYREDVLAKAGLPSDPAAVADATSTWDKYFAFGKELKAKTGASLEVSMGDVFSWSMAQADSGFVSKSGKFTGDDATVKEAWDRAVTAKQDGVVAGIEDGSPDWASAVNQGKLPTVIGAAWHAGDIKSAAPDTSGKWRVTATPGGPGNAGGSFLTIPASTADKKTALKVIEAMVAPSAQATTYSQVGNFPSSSKALTESALTSGDTFFGGQDTVSVFQESIASMPTKYTSPYDAQVGAPYLTELTNVQGGKDPDQAWNDAVKAAKAALESAK</sequence>
<gene>
    <name evidence="2" type="ORF">HP467_13545</name>
</gene>
<dbReference type="Proteomes" id="UP000539146">
    <property type="component" value="Unassembled WGS sequence"/>
</dbReference>
<dbReference type="RefSeq" id="WP_144801288.1">
    <property type="nucleotide sequence ID" value="NZ_BAAAWP010000001.1"/>
</dbReference>
<organism evidence="2 3">
    <name type="scientific">Curtobacterium citreum</name>
    <dbReference type="NCBI Taxonomy" id="2036"/>
    <lineage>
        <taxon>Bacteria</taxon>
        <taxon>Bacillati</taxon>
        <taxon>Actinomycetota</taxon>
        <taxon>Actinomycetes</taxon>
        <taxon>Micrococcales</taxon>
        <taxon>Microbacteriaceae</taxon>
        <taxon>Curtobacterium</taxon>
    </lineage>
</organism>
<dbReference type="PANTHER" id="PTHR43649">
    <property type="entry name" value="ARABINOSE-BINDING PROTEIN-RELATED"/>
    <property type="match status" value="1"/>
</dbReference>
<name>A0A850DW00_9MICO</name>
<keyword evidence="1" id="KW-0732">Signal</keyword>
<proteinExistence type="predicted"/>
<dbReference type="InterPro" id="IPR050490">
    <property type="entry name" value="Bact_solute-bd_prot1"/>
</dbReference>
<evidence type="ECO:0000313" key="2">
    <source>
        <dbReference type="EMBL" id="NUU29121.1"/>
    </source>
</evidence>
<dbReference type="EMBL" id="JABMCG010000120">
    <property type="protein sequence ID" value="NUU29121.1"/>
    <property type="molecule type" value="Genomic_DNA"/>
</dbReference>
<evidence type="ECO:0000313" key="3">
    <source>
        <dbReference type="Proteomes" id="UP000539146"/>
    </source>
</evidence>
<protein>
    <submittedName>
        <fullName evidence="2">Extracellular solute-binding protein</fullName>
    </submittedName>
</protein>